<protein>
    <recommendedName>
        <fullName evidence="6">PNPLA domain-containing protein</fullName>
    </recommendedName>
</protein>
<dbReference type="InterPro" id="IPR016035">
    <property type="entry name" value="Acyl_Trfase/lysoPLipase"/>
</dbReference>
<keyword evidence="3 4" id="KW-0443">Lipid metabolism</keyword>
<sequence length="1053" mass="117868">MSTSGGISLSQFQARLTVLQSQHQSLKAADLEMRATQSERCRSSLEKAVKSLFQVINLVRKHDKRLVAWHDRSPHLKSALRLIGIDRRTEHTVNKTTAKLKNGVHKVETQFEYAGQVIGESIDDTTRFQKDFSQISRSGVEENLQAMRAAEAELKQELEDLKYQIQNQDVECSGAMAELRQQIQRLEELTADHDSARVWKNTWGAVTVLAAAGAFAMPFVGISVGIVAGVKTLDATRSMNSEQQEALRVQKEQHELLVQSHDSELKSLELQMAQSGRHHDSCAYYMDQIKQIQSANLTIRQESSRAFKTLCEVQMALEKARLNIFEISQELQECQYEKTRRGMAARLNGILQNILEFPAKAKLKAIDQKLIEQATSGIRAISGATAEVMAIVVPIDLGFYQVQYCLSIARLRCQLKMASYNGRTIHSLTSGNNATDQASADIIALHGLGGDWNRTWSSFGYCWLKHTLVPKFPSCRILSLNYPDMLSTLSARPPDINGLIQDILRDRRQENLSKSPIIFLGHSFGGTVLKQVYVATHPSNTDDPDYKALHTQIRGYVFFGTIHKDRDMSRAKLEVPEFWRALSRGASGTLGGHSHELEKAMYTTFRVNHAFRRLGGENLLINCFYETKGPSGLSRRVLITQEESTLVARPVPTIPLDLDHQSLVCFKSPRDENLARVLDALDSFMIRAMDVETRLHRSSAPESRGLCLLSLDGGGVKGLFSIIIIDRLMQETRRLEGPGAEHKKPCDYFDLIGGTSTGGLLAIMFGRLQMDTQLCIQAYKSLSKQVFSRKFKVPFLENFRKASNVALSWPWFDGDKLKEAVCRTVKENLLPSDSAMLRQSGCTVEDLTLITDMKSATYSFVCAVPKYEEKVKRIRSYEPLDQQTNAPAERFKIWEAARATSAAPMYFPHIEAGGVSYFDGGLESNNPVIEVIEEAKQEFPDDKISTVISVGTGAYQASDASAGLTGLMNYMINMATSTEKHHKAVLEDPRFADIRKEGYFRLNGTLELGAIDLAAVERMDEIERLAEAYLSSNEGQQQIGMCAERLVERAKHQ</sequence>
<feature type="active site" description="Nucleophile" evidence="4">
    <location>
        <position position="756"/>
    </location>
</feature>
<feature type="active site" description="Proton acceptor" evidence="4">
    <location>
        <position position="919"/>
    </location>
</feature>
<dbReference type="Gene3D" id="3.40.1090.10">
    <property type="entry name" value="Cytosolic phospholipase A2 catalytic domain"/>
    <property type="match status" value="1"/>
</dbReference>
<dbReference type="GO" id="GO:0016020">
    <property type="term" value="C:membrane"/>
    <property type="evidence" value="ECO:0007669"/>
    <property type="project" value="TreeGrafter"/>
</dbReference>
<dbReference type="GO" id="GO:0019369">
    <property type="term" value="P:arachidonate metabolic process"/>
    <property type="evidence" value="ECO:0007669"/>
    <property type="project" value="TreeGrafter"/>
</dbReference>
<dbReference type="EMBL" id="AFQF01003008">
    <property type="protein sequence ID" value="EGU77338.1"/>
    <property type="molecule type" value="Genomic_DNA"/>
</dbReference>
<dbReference type="OrthoDB" id="630895at2759"/>
<comment type="caution">
    <text evidence="7">The sequence shown here is derived from an EMBL/GenBank/DDBJ whole genome shotgun (WGS) entry which is preliminary data.</text>
</comment>
<dbReference type="PANTHER" id="PTHR24185:SF1">
    <property type="entry name" value="CALCIUM-INDEPENDENT PHOSPHOLIPASE A2-GAMMA"/>
    <property type="match status" value="1"/>
</dbReference>
<feature type="coiled-coil region" evidence="5">
    <location>
        <begin position="137"/>
        <end position="196"/>
    </location>
</feature>
<evidence type="ECO:0000256" key="1">
    <source>
        <dbReference type="ARBA" id="ARBA00022801"/>
    </source>
</evidence>
<evidence type="ECO:0000259" key="6">
    <source>
        <dbReference type="PROSITE" id="PS51635"/>
    </source>
</evidence>
<feature type="short sequence motif" description="DGA/G" evidence="4">
    <location>
        <begin position="919"/>
        <end position="921"/>
    </location>
</feature>
<gene>
    <name evidence="7" type="ORF">FOXB_12164</name>
</gene>
<dbReference type="PANTHER" id="PTHR24185">
    <property type="entry name" value="CALCIUM-INDEPENDENT PHOSPHOLIPASE A2-GAMMA"/>
    <property type="match status" value="1"/>
</dbReference>
<keyword evidence="1 4" id="KW-0378">Hydrolase</keyword>
<dbReference type="InterPro" id="IPR029058">
    <property type="entry name" value="AB_hydrolase_fold"/>
</dbReference>
<dbReference type="STRING" id="660025.F9G0I2"/>
<organism evidence="7">
    <name type="scientific">Fusarium oxysporum (strain Fo5176)</name>
    <name type="common">Fusarium vascular wilt</name>
    <dbReference type="NCBI Taxonomy" id="660025"/>
    <lineage>
        <taxon>Eukaryota</taxon>
        <taxon>Fungi</taxon>
        <taxon>Dikarya</taxon>
        <taxon>Ascomycota</taxon>
        <taxon>Pezizomycotina</taxon>
        <taxon>Sordariomycetes</taxon>
        <taxon>Hypocreomycetidae</taxon>
        <taxon>Hypocreales</taxon>
        <taxon>Nectriaceae</taxon>
        <taxon>Fusarium</taxon>
        <taxon>Fusarium oxysporum species complex</taxon>
    </lineage>
</organism>
<dbReference type="AlphaFoldDB" id="F9G0I2"/>
<dbReference type="GO" id="GO:0016042">
    <property type="term" value="P:lipid catabolic process"/>
    <property type="evidence" value="ECO:0007669"/>
    <property type="project" value="UniProtKB-UniRule"/>
</dbReference>
<accession>F9G0I2</accession>
<evidence type="ECO:0000256" key="4">
    <source>
        <dbReference type="PROSITE-ProRule" id="PRU01161"/>
    </source>
</evidence>
<name>F9G0I2_FUSOF</name>
<evidence type="ECO:0000256" key="2">
    <source>
        <dbReference type="ARBA" id="ARBA00022963"/>
    </source>
</evidence>
<keyword evidence="2 4" id="KW-0442">Lipid degradation</keyword>
<proteinExistence type="predicted"/>
<dbReference type="Pfam" id="PF01734">
    <property type="entry name" value="Patatin"/>
    <property type="match status" value="1"/>
</dbReference>
<keyword evidence="5" id="KW-0175">Coiled coil</keyword>
<evidence type="ECO:0000256" key="3">
    <source>
        <dbReference type="ARBA" id="ARBA00023098"/>
    </source>
</evidence>
<feature type="short sequence motif" description="GXGXXG" evidence="4">
    <location>
        <begin position="713"/>
        <end position="718"/>
    </location>
</feature>
<dbReference type="Gene3D" id="3.40.50.1820">
    <property type="entry name" value="alpha/beta hydrolase"/>
    <property type="match status" value="1"/>
</dbReference>
<evidence type="ECO:0000256" key="5">
    <source>
        <dbReference type="SAM" id="Coils"/>
    </source>
</evidence>
<dbReference type="PaxDb" id="5507-FOXG_01515P0"/>
<dbReference type="SUPFAM" id="SSF53474">
    <property type="entry name" value="alpha/beta-Hydrolases"/>
    <property type="match status" value="1"/>
</dbReference>
<dbReference type="GO" id="GO:0046486">
    <property type="term" value="P:glycerolipid metabolic process"/>
    <property type="evidence" value="ECO:0007669"/>
    <property type="project" value="UniProtKB-ARBA"/>
</dbReference>
<dbReference type="InterPro" id="IPR002641">
    <property type="entry name" value="PNPLA_dom"/>
</dbReference>
<feature type="domain" description="PNPLA" evidence="6">
    <location>
        <begin position="709"/>
        <end position="932"/>
    </location>
</feature>
<dbReference type="PROSITE" id="PS51635">
    <property type="entry name" value="PNPLA"/>
    <property type="match status" value="1"/>
</dbReference>
<dbReference type="SUPFAM" id="SSF52151">
    <property type="entry name" value="FabD/lysophospholipase-like"/>
    <property type="match status" value="1"/>
</dbReference>
<reference evidence="7" key="1">
    <citation type="journal article" date="2012" name="Mol. Plant Microbe Interact.">
        <title>A highly conserved effector in Fusarium oxysporum is required for full virulence on Arabidopsis.</title>
        <authorList>
            <person name="Thatcher L.F."/>
            <person name="Gardiner D.M."/>
            <person name="Kazan K."/>
            <person name="Manners J."/>
        </authorList>
    </citation>
    <scope>NUCLEOTIDE SEQUENCE [LARGE SCALE GENOMIC DNA]</scope>
    <source>
        <strain evidence="7">Fo5176</strain>
    </source>
</reference>
<dbReference type="GO" id="GO:0047499">
    <property type="term" value="F:calcium-independent phospholipase A2 activity"/>
    <property type="evidence" value="ECO:0007669"/>
    <property type="project" value="TreeGrafter"/>
</dbReference>
<evidence type="ECO:0000313" key="7">
    <source>
        <dbReference type="EMBL" id="EGU77338.1"/>
    </source>
</evidence>
<feature type="short sequence motif" description="GXSXG" evidence="4">
    <location>
        <begin position="754"/>
        <end position="758"/>
    </location>
</feature>